<proteinExistence type="inferred from homology"/>
<dbReference type="GO" id="GO:0004190">
    <property type="term" value="F:aspartic-type endopeptidase activity"/>
    <property type="evidence" value="ECO:0007669"/>
    <property type="project" value="InterPro"/>
</dbReference>
<comment type="similarity">
    <text evidence="1">Belongs to the peptidase A1 family.</text>
</comment>
<dbReference type="InterPro" id="IPR033121">
    <property type="entry name" value="PEPTIDASE_A1"/>
</dbReference>
<dbReference type="PANTHER" id="PTHR13683">
    <property type="entry name" value="ASPARTYL PROTEASES"/>
    <property type="match status" value="1"/>
</dbReference>
<evidence type="ECO:0000313" key="4">
    <source>
        <dbReference type="Proteomes" id="UP000775213"/>
    </source>
</evidence>
<name>A0AAV7GAK1_DENCH</name>
<gene>
    <name evidence="3" type="ORF">IEQ34_017227</name>
</gene>
<dbReference type="Pfam" id="PF14543">
    <property type="entry name" value="TAXi_N"/>
    <property type="match status" value="1"/>
</dbReference>
<sequence length="397" mass="43852">MERMQKQKGQVMQPVTMAVLIAVVILSELPSFSALINSSSLSAIPEKPVSRLAADTMDKTYKLLPSNFVKIPERYPWYESQSIRYIRCDEPLCIDVHESTTHKCKNTELCYYEISYHDEATSKGLLVTDTFALHLKGGSPISPTLAIGSSTYYSSKGRLNSQSTTHGMLGLGKGKISILSQLHKQGNFANIFGHCLSSNPGVSGGVSGFMFIGKDFDYPRCLTWVPMSSDVSHYSLTTAEVIYGDHEQSLLGRNQAFVLDSGTTDTYFLDPMYQELLTKVTKTTLQKAPGDGKHPICWKDTRPFTSILDLKNRFSSIYLRLQNGKALEIPAENYLIITEAGYACLGIFNSGDIELSFNLIGAISMQNVTIVYDNERQQIGWARVAGCSQPPVGICTS</sequence>
<organism evidence="3 4">
    <name type="scientific">Dendrobium chrysotoxum</name>
    <name type="common">Orchid</name>
    <dbReference type="NCBI Taxonomy" id="161865"/>
    <lineage>
        <taxon>Eukaryota</taxon>
        <taxon>Viridiplantae</taxon>
        <taxon>Streptophyta</taxon>
        <taxon>Embryophyta</taxon>
        <taxon>Tracheophyta</taxon>
        <taxon>Spermatophyta</taxon>
        <taxon>Magnoliopsida</taxon>
        <taxon>Liliopsida</taxon>
        <taxon>Asparagales</taxon>
        <taxon>Orchidaceae</taxon>
        <taxon>Epidendroideae</taxon>
        <taxon>Malaxideae</taxon>
        <taxon>Dendrobiinae</taxon>
        <taxon>Dendrobium</taxon>
    </lineage>
</organism>
<comment type="caution">
    <text evidence="3">The sequence shown here is derived from an EMBL/GenBank/DDBJ whole genome shotgun (WGS) entry which is preliminary data.</text>
</comment>
<dbReference type="AlphaFoldDB" id="A0AAV7GAK1"/>
<evidence type="ECO:0000313" key="3">
    <source>
        <dbReference type="EMBL" id="KAH0452903.1"/>
    </source>
</evidence>
<dbReference type="InterPro" id="IPR021109">
    <property type="entry name" value="Peptidase_aspartic_dom_sf"/>
</dbReference>
<dbReference type="GO" id="GO:0006508">
    <property type="term" value="P:proteolysis"/>
    <property type="evidence" value="ECO:0007669"/>
    <property type="project" value="InterPro"/>
</dbReference>
<dbReference type="InterPro" id="IPR032861">
    <property type="entry name" value="TAXi_N"/>
</dbReference>
<accession>A0AAV7GAK1</accession>
<dbReference type="InterPro" id="IPR001461">
    <property type="entry name" value="Aspartic_peptidase_A1"/>
</dbReference>
<dbReference type="Pfam" id="PF14541">
    <property type="entry name" value="TAXi_C"/>
    <property type="match status" value="1"/>
</dbReference>
<dbReference type="SUPFAM" id="SSF50630">
    <property type="entry name" value="Acid proteases"/>
    <property type="match status" value="1"/>
</dbReference>
<evidence type="ECO:0000256" key="1">
    <source>
        <dbReference type="ARBA" id="ARBA00007447"/>
    </source>
</evidence>
<feature type="domain" description="Peptidase A1" evidence="2">
    <location>
        <begin position="19"/>
        <end position="382"/>
    </location>
</feature>
<dbReference type="InterPro" id="IPR032799">
    <property type="entry name" value="TAXi_C"/>
</dbReference>
<keyword evidence="4" id="KW-1185">Reference proteome</keyword>
<dbReference type="PROSITE" id="PS51767">
    <property type="entry name" value="PEPTIDASE_A1"/>
    <property type="match status" value="1"/>
</dbReference>
<dbReference type="Proteomes" id="UP000775213">
    <property type="component" value="Unassembled WGS sequence"/>
</dbReference>
<evidence type="ECO:0000259" key="2">
    <source>
        <dbReference type="PROSITE" id="PS51767"/>
    </source>
</evidence>
<dbReference type="Gene3D" id="2.40.70.10">
    <property type="entry name" value="Acid Proteases"/>
    <property type="match status" value="2"/>
</dbReference>
<dbReference type="EMBL" id="JAGFBR010000016">
    <property type="protein sequence ID" value="KAH0452903.1"/>
    <property type="molecule type" value="Genomic_DNA"/>
</dbReference>
<reference evidence="3 4" key="1">
    <citation type="journal article" date="2021" name="Hortic Res">
        <title>Chromosome-scale assembly of the Dendrobium chrysotoxum genome enhances the understanding of orchid evolution.</title>
        <authorList>
            <person name="Zhang Y."/>
            <person name="Zhang G.Q."/>
            <person name="Zhang D."/>
            <person name="Liu X.D."/>
            <person name="Xu X.Y."/>
            <person name="Sun W.H."/>
            <person name="Yu X."/>
            <person name="Zhu X."/>
            <person name="Wang Z.W."/>
            <person name="Zhao X."/>
            <person name="Zhong W.Y."/>
            <person name="Chen H."/>
            <person name="Yin W.L."/>
            <person name="Huang T."/>
            <person name="Niu S.C."/>
            <person name="Liu Z.J."/>
        </authorList>
    </citation>
    <scope>NUCLEOTIDE SEQUENCE [LARGE SCALE GENOMIC DNA]</scope>
    <source>
        <strain evidence="3">Lindl</strain>
    </source>
</reference>
<dbReference type="PANTHER" id="PTHR13683:SF800">
    <property type="entry name" value="EUKARYOTIC ASPARTYL PROTEASE FAMILY PROTEIN"/>
    <property type="match status" value="1"/>
</dbReference>
<protein>
    <recommendedName>
        <fullName evidence="2">Peptidase A1 domain-containing protein</fullName>
    </recommendedName>
</protein>